<comment type="subcellular location">
    <subcellularLocation>
        <location evidence="1">Cell membrane</location>
    </subcellularLocation>
</comment>
<evidence type="ECO:0000256" key="5">
    <source>
        <dbReference type="SAM" id="MobiDB-lite"/>
    </source>
</evidence>
<dbReference type="PANTHER" id="PTHR30469:SF33">
    <property type="entry name" value="SLR1207 PROTEIN"/>
    <property type="match status" value="1"/>
</dbReference>
<feature type="domain" description="Multidrug resistance protein MdtA-like beta-barrel" evidence="7">
    <location>
        <begin position="232"/>
        <end position="308"/>
    </location>
</feature>
<reference evidence="10" key="1">
    <citation type="journal article" date="2019" name="Int. J. Syst. Evol. Microbiol.">
        <title>The Global Catalogue of Microorganisms (GCM) 10K type strain sequencing project: providing services to taxonomists for standard genome sequencing and annotation.</title>
        <authorList>
            <consortium name="The Broad Institute Genomics Platform"/>
            <consortium name="The Broad Institute Genome Sequencing Center for Infectious Disease"/>
            <person name="Wu L."/>
            <person name="Ma J."/>
        </authorList>
    </citation>
    <scope>NUCLEOTIDE SEQUENCE [LARGE SCALE GENOMIC DNA]</scope>
    <source>
        <strain evidence="10">KCTC 23713</strain>
    </source>
</reference>
<protein>
    <submittedName>
        <fullName evidence="9">Secretion protein HlyD</fullName>
    </submittedName>
</protein>
<dbReference type="InterPro" id="IPR058625">
    <property type="entry name" value="MdtA-like_BSH"/>
</dbReference>
<dbReference type="PANTHER" id="PTHR30469">
    <property type="entry name" value="MULTIDRUG RESISTANCE PROTEIN MDTA"/>
    <property type="match status" value="1"/>
</dbReference>
<comment type="similarity">
    <text evidence="2">Belongs to the membrane fusion protein (MFP) (TC 8.A.1) family.</text>
</comment>
<dbReference type="NCBIfam" id="TIGR01730">
    <property type="entry name" value="RND_mfp"/>
    <property type="match status" value="1"/>
</dbReference>
<evidence type="ECO:0000256" key="1">
    <source>
        <dbReference type="ARBA" id="ARBA00004236"/>
    </source>
</evidence>
<dbReference type="Gene3D" id="2.40.50.100">
    <property type="match status" value="2"/>
</dbReference>
<evidence type="ECO:0000259" key="8">
    <source>
        <dbReference type="Pfam" id="PF25967"/>
    </source>
</evidence>
<organism evidence="9 10">
    <name type="scientific">Vogesella fluminis</name>
    <dbReference type="NCBI Taxonomy" id="1069161"/>
    <lineage>
        <taxon>Bacteria</taxon>
        <taxon>Pseudomonadati</taxon>
        <taxon>Pseudomonadota</taxon>
        <taxon>Betaproteobacteria</taxon>
        <taxon>Neisseriales</taxon>
        <taxon>Chromobacteriaceae</taxon>
        <taxon>Vogesella</taxon>
    </lineage>
</organism>
<evidence type="ECO:0000313" key="10">
    <source>
        <dbReference type="Proteomes" id="UP000662678"/>
    </source>
</evidence>
<dbReference type="InterPro" id="IPR058627">
    <property type="entry name" value="MdtA-like_C"/>
</dbReference>
<feature type="coiled-coil region" evidence="4">
    <location>
        <begin position="111"/>
        <end position="138"/>
    </location>
</feature>
<keyword evidence="3" id="KW-0813">Transport</keyword>
<comment type="caution">
    <text evidence="9">The sequence shown here is derived from an EMBL/GenBank/DDBJ whole genome shotgun (WGS) entry which is preliminary data.</text>
</comment>
<dbReference type="Pfam" id="PF25967">
    <property type="entry name" value="RND-MFP_C"/>
    <property type="match status" value="1"/>
</dbReference>
<accession>A0ABQ3HAR3</accession>
<dbReference type="Pfam" id="PF25944">
    <property type="entry name" value="Beta-barrel_RND"/>
    <property type="match status" value="1"/>
</dbReference>
<keyword evidence="4" id="KW-0175">Coiled coil</keyword>
<evidence type="ECO:0000313" key="9">
    <source>
        <dbReference type="EMBL" id="GHD79242.1"/>
    </source>
</evidence>
<proteinExistence type="inferred from homology"/>
<dbReference type="RefSeq" id="WP_189353736.1">
    <property type="nucleotide sequence ID" value="NZ_BMYP01000029.1"/>
</dbReference>
<dbReference type="EMBL" id="BMYP01000029">
    <property type="protein sequence ID" value="GHD79242.1"/>
    <property type="molecule type" value="Genomic_DNA"/>
</dbReference>
<sequence>MTQHSANPAANPARRWRRRGLGLLLLAAAVLAACTLWPTPAANTKWLTQPVSIGELEQTVTAQGALAPRDYVDVGAQVSGQLSRVYVAIGEQVKKGQLLAQIDPEVYQTKVAADEAAVADLQAQLEQQQVATARARQLLARQTALAKVDATTSETLEQAQAGFDQARAGERSLQAQLAKAQATLKGDAANLGYTRIYAPLDGTVVSQTVLQGQTINASQSAPTLLRVARLDTMTVEAEVAEADIPLLRPGMAAYFTTLGDSQTRHAASIRQIKPTPTTSNDVVLYTVLLDVANPGHKLMIDMTAQVFFSLAKVSGLPVVPLTALQPLAAGSKRYRAQVLNRDGQPETREVEVALTTRSQAAIRSGLRAGEQLVLAQQSDDRSKAGSMPPPPPGG</sequence>
<dbReference type="Gene3D" id="2.40.420.20">
    <property type="match status" value="1"/>
</dbReference>
<dbReference type="InterPro" id="IPR006143">
    <property type="entry name" value="RND_pump_MFP"/>
</dbReference>
<feature type="domain" description="Multidrug resistance protein MdtA-like barrel-sandwich hybrid" evidence="6">
    <location>
        <begin position="72"/>
        <end position="224"/>
    </location>
</feature>
<evidence type="ECO:0000256" key="2">
    <source>
        <dbReference type="ARBA" id="ARBA00009477"/>
    </source>
</evidence>
<evidence type="ECO:0000256" key="4">
    <source>
        <dbReference type="SAM" id="Coils"/>
    </source>
</evidence>
<evidence type="ECO:0000259" key="7">
    <source>
        <dbReference type="Pfam" id="PF25944"/>
    </source>
</evidence>
<keyword evidence="10" id="KW-1185">Reference proteome</keyword>
<dbReference type="Pfam" id="PF25917">
    <property type="entry name" value="BSH_RND"/>
    <property type="match status" value="1"/>
</dbReference>
<dbReference type="Proteomes" id="UP000662678">
    <property type="component" value="Unassembled WGS sequence"/>
</dbReference>
<dbReference type="Gene3D" id="2.40.30.170">
    <property type="match status" value="1"/>
</dbReference>
<feature type="domain" description="Multidrug resistance protein MdtA-like C-terminal permuted SH3" evidence="8">
    <location>
        <begin position="318"/>
        <end position="374"/>
    </location>
</feature>
<feature type="region of interest" description="Disordered" evidence="5">
    <location>
        <begin position="373"/>
        <end position="394"/>
    </location>
</feature>
<dbReference type="SUPFAM" id="SSF111369">
    <property type="entry name" value="HlyD-like secretion proteins"/>
    <property type="match status" value="1"/>
</dbReference>
<gene>
    <name evidence="9" type="ORF">GCM10011419_22380</name>
</gene>
<evidence type="ECO:0000256" key="3">
    <source>
        <dbReference type="ARBA" id="ARBA00022448"/>
    </source>
</evidence>
<dbReference type="InterPro" id="IPR058626">
    <property type="entry name" value="MdtA-like_b-barrel"/>
</dbReference>
<name>A0ABQ3HAR3_9NEIS</name>
<evidence type="ECO:0000259" key="6">
    <source>
        <dbReference type="Pfam" id="PF25917"/>
    </source>
</evidence>